<dbReference type="eggNOG" id="ENOG50334FN">
    <property type="taxonomic scope" value="Bacteria"/>
</dbReference>
<proteinExistence type="predicted"/>
<evidence type="ECO:0000313" key="2">
    <source>
        <dbReference type="Proteomes" id="UP000008888"/>
    </source>
</evidence>
<keyword evidence="2" id="KW-1185">Reference proteome</keyword>
<dbReference type="Proteomes" id="UP000008888">
    <property type="component" value="Chromosome"/>
</dbReference>
<reference evidence="2" key="3">
    <citation type="submission" date="2011-05" db="EMBL/GenBank/DDBJ databases">
        <title>Complete sequence of Methylomonas methanica MC09.</title>
        <authorList>
            <consortium name="US DOE Joint Genome Institute"/>
            <person name="Lucas S."/>
            <person name="Han J."/>
            <person name="Lapidus A."/>
            <person name="Cheng J.-F."/>
            <person name="Goodwin L."/>
            <person name="Pitluck S."/>
            <person name="Peters L."/>
            <person name="Mikhailova N."/>
            <person name="Teshima H."/>
            <person name="Han C."/>
            <person name="Tapia R."/>
            <person name="Land M."/>
            <person name="Hauser L."/>
            <person name="Kyrpides N."/>
            <person name="Ivanova N."/>
            <person name="Pagani I."/>
            <person name="Stein L."/>
            <person name="Woyke T."/>
        </authorList>
    </citation>
    <scope>NUCLEOTIDE SEQUENCE [LARGE SCALE GENOMIC DNA]</scope>
    <source>
        <strain evidence="2">MC09</strain>
    </source>
</reference>
<sequence length="181" mass="19941">MSEHTQSEFEILNGLPPYGPLPLQFSSIGQGTHREGFVVKFRPAKAEEWVGNFQAGLTSFHKVLVHPNHKYFVVVSGGEAYVIDPVTQSLVANFGGAIETAFEIPSQNAVLFSNGIWFELLGPRGLMWKTKRLSWDGMRNVQALPSSVVGEGWCFDETWHRFSVELSDGKATGGGYNGPEP</sequence>
<reference evidence="1 2" key="1">
    <citation type="journal article" date="2011" name="J. Bacteriol.">
        <title>Complete Genome Sequence of the Aerobic Marine Methanotroph Methylomonas methanica MC09.</title>
        <authorList>
            <person name="Boden R."/>
            <person name="Cunliffe M."/>
            <person name="Scanlan J."/>
            <person name="Moussard H."/>
            <person name="Kits K.D."/>
            <person name="Klotz M.G."/>
            <person name="Jetten M.S."/>
            <person name="Vuilleumier S."/>
            <person name="Han J."/>
            <person name="Peters L."/>
            <person name="Mikhailova N."/>
            <person name="Teshima H."/>
            <person name="Tapia R."/>
            <person name="Kyrpides N."/>
            <person name="Ivanova N."/>
            <person name="Pagani I."/>
            <person name="Cheng J.F."/>
            <person name="Goodwin L."/>
            <person name="Han C."/>
            <person name="Hauser L."/>
            <person name="Land M.L."/>
            <person name="Lapidus A."/>
            <person name="Lucas S."/>
            <person name="Pitluck S."/>
            <person name="Woyke T."/>
            <person name="Stein L."/>
            <person name="Murrell J.C."/>
        </authorList>
    </citation>
    <scope>NUCLEOTIDE SEQUENCE [LARGE SCALE GENOMIC DNA]</scope>
    <source>
        <strain evidence="1 2">MC09</strain>
    </source>
</reference>
<organism evidence="1 2">
    <name type="scientific">Methylomonas methanica (strain DSM 25384 / MC09)</name>
    <dbReference type="NCBI Taxonomy" id="857087"/>
    <lineage>
        <taxon>Bacteria</taxon>
        <taxon>Pseudomonadati</taxon>
        <taxon>Pseudomonadota</taxon>
        <taxon>Gammaproteobacteria</taxon>
        <taxon>Methylococcales</taxon>
        <taxon>Methylococcaceae</taxon>
        <taxon>Methylomonas</taxon>
    </lineage>
</organism>
<name>G0A1X6_METMM</name>
<gene>
    <name evidence="1" type="ordered locus">Metme_2980</name>
</gene>
<dbReference type="KEGG" id="mmt:Metme_2980"/>
<dbReference type="EMBL" id="CP002738">
    <property type="protein sequence ID" value="AEG01359.1"/>
    <property type="molecule type" value="Genomic_DNA"/>
</dbReference>
<dbReference type="STRING" id="857087.Metme_2980"/>
<dbReference type="AlphaFoldDB" id="G0A1X6"/>
<protein>
    <submittedName>
        <fullName evidence="1">Uncharacterized protein</fullName>
    </submittedName>
</protein>
<dbReference type="OrthoDB" id="8449305at2"/>
<dbReference type="HOGENOM" id="CLU_1432029_0_0_6"/>
<evidence type="ECO:0000313" key="1">
    <source>
        <dbReference type="EMBL" id="AEG01359.1"/>
    </source>
</evidence>
<accession>G0A1X6</accession>
<reference key="2">
    <citation type="submission" date="2011-05" db="EMBL/GenBank/DDBJ databases">
        <title>Complete genome sequence of the aerobic marine methanotroph Methylomonas methanica MC09.</title>
        <authorList>
            <person name="Boden R."/>
            <person name="Cunliffe M."/>
            <person name="Scanlan J."/>
            <person name="Moussard H."/>
            <person name="Kits K.D."/>
            <person name="Klotz M."/>
            <person name="Jetten M."/>
            <person name="Vuilleumier S."/>
            <person name="Han J."/>
            <person name="Peters L."/>
            <person name="Mikhailova N."/>
            <person name="Teshima H."/>
            <person name="Tapia R."/>
            <person name="Kyrpides N."/>
            <person name="Ivanova N."/>
            <person name="Pagani I."/>
            <person name="Cheng J.-F."/>
            <person name="Goodwin L."/>
            <person name="Han C."/>
            <person name="Hauser L."/>
            <person name="Land M."/>
            <person name="Lapidus A."/>
            <person name="Lucas S."/>
            <person name="Pitluck S."/>
            <person name="Woyke T."/>
            <person name="Stein L.Y."/>
            <person name="Murrell C."/>
        </authorList>
    </citation>
    <scope>NUCLEOTIDE SEQUENCE</scope>
    <source>
        <strain>MC09</strain>
    </source>
</reference>
<dbReference type="RefSeq" id="WP_013819589.1">
    <property type="nucleotide sequence ID" value="NC_015572.1"/>
</dbReference>